<evidence type="ECO:0000313" key="1">
    <source>
        <dbReference type="EMBL" id="GAG05877.1"/>
    </source>
</evidence>
<proteinExistence type="predicted"/>
<name>X0V387_9ZZZZ</name>
<dbReference type="InterPro" id="IPR042099">
    <property type="entry name" value="ANL_N_sf"/>
</dbReference>
<protein>
    <recommendedName>
        <fullName evidence="2">AMP-dependent synthetase/ligase domain-containing protein</fullName>
    </recommendedName>
</protein>
<feature type="non-terminal residue" evidence="1">
    <location>
        <position position="167"/>
    </location>
</feature>
<evidence type="ECO:0008006" key="2">
    <source>
        <dbReference type="Google" id="ProtNLM"/>
    </source>
</evidence>
<organism evidence="1">
    <name type="scientific">marine sediment metagenome</name>
    <dbReference type="NCBI Taxonomy" id="412755"/>
    <lineage>
        <taxon>unclassified sequences</taxon>
        <taxon>metagenomes</taxon>
        <taxon>ecological metagenomes</taxon>
    </lineage>
</organism>
<comment type="caution">
    <text evidence="1">The sequence shown here is derived from an EMBL/GenBank/DDBJ whole genome shotgun (WGS) entry which is preliminary data.</text>
</comment>
<dbReference type="InterPro" id="IPR045851">
    <property type="entry name" value="AMP-bd_C_sf"/>
</dbReference>
<reference evidence="1" key="1">
    <citation type="journal article" date="2014" name="Front. Microbiol.">
        <title>High frequency of phylogenetically diverse reductive dehalogenase-homologous genes in deep subseafloor sedimentary metagenomes.</title>
        <authorList>
            <person name="Kawai M."/>
            <person name="Futagami T."/>
            <person name="Toyoda A."/>
            <person name="Takaki Y."/>
            <person name="Nishi S."/>
            <person name="Hori S."/>
            <person name="Arai W."/>
            <person name="Tsubouchi T."/>
            <person name="Morono Y."/>
            <person name="Uchiyama I."/>
            <person name="Ito T."/>
            <person name="Fujiyama A."/>
            <person name="Inagaki F."/>
            <person name="Takami H."/>
        </authorList>
    </citation>
    <scope>NUCLEOTIDE SEQUENCE</scope>
    <source>
        <strain evidence="1">Expedition CK06-06</strain>
    </source>
</reference>
<dbReference type="AlphaFoldDB" id="X0V387"/>
<sequence length="167" mass="19147">MKGITLSTEPFSVSWALHMEEIWATVIHDIYGSTQLNLNYAITCKYGVVPDGQFGYYHLADYFALVEVLDKETDKPAKYGDWGEPVITTFSREAMPLVRFRSNDRVRLLSPRPCACGRETALWEVGTISRYDDMIKIKATNVWPQTVDEAVFSFKDIEEYNGRVFIT</sequence>
<dbReference type="SUPFAM" id="SSF56801">
    <property type="entry name" value="Acetyl-CoA synthetase-like"/>
    <property type="match status" value="1"/>
</dbReference>
<dbReference type="Gene3D" id="3.30.300.30">
    <property type="match status" value="1"/>
</dbReference>
<gene>
    <name evidence="1" type="ORF">S01H1_34713</name>
</gene>
<dbReference type="PANTHER" id="PTHR43845:SF1">
    <property type="entry name" value="BLR5969 PROTEIN"/>
    <property type="match status" value="1"/>
</dbReference>
<dbReference type="Gene3D" id="3.40.50.12780">
    <property type="entry name" value="N-terminal domain of ligase-like"/>
    <property type="match status" value="1"/>
</dbReference>
<accession>X0V387</accession>
<dbReference type="PANTHER" id="PTHR43845">
    <property type="entry name" value="BLR5969 PROTEIN"/>
    <property type="match status" value="1"/>
</dbReference>
<dbReference type="EMBL" id="BARS01021638">
    <property type="protein sequence ID" value="GAG05877.1"/>
    <property type="molecule type" value="Genomic_DNA"/>
</dbReference>